<dbReference type="InterPro" id="IPR011042">
    <property type="entry name" value="6-blade_b-propeller_TolB-like"/>
</dbReference>
<dbReference type="RefSeq" id="WP_116301788.1">
    <property type="nucleotide sequence ID" value="NZ_NFZV01000006.1"/>
</dbReference>
<dbReference type="AlphaFoldDB" id="A0A3E0WWS6"/>
<dbReference type="Gene3D" id="2.120.10.30">
    <property type="entry name" value="TolB, C-terminal domain"/>
    <property type="match status" value="1"/>
</dbReference>
<name>A0A3E0WWS6_9GAMM</name>
<feature type="chain" id="PRO_5017803662" description="DUF5050 domain-containing protein" evidence="2">
    <location>
        <begin position="22"/>
        <end position="293"/>
    </location>
</feature>
<sequence length="293" mass="32352">MRLVSLSVALSIVFLSAAAHAATWPAGAAFLGYAEERWSLWIVRPGEQKPTLISDVSEEPTDFAYSQAQAEVVYLDIQGRLWRLSLDSGTSQLLLESQDDAFAQPAYSEQDNRIFLVRLKGGASEETSIVALNSHGNPGFAPVISQRSSQFDPAHQGDLLYYAQVACVKDCGRIIQDIWRRNLASGRSEQVTRVNAIAKEPTPSPDGRWIYFSSNKAGQYHLWRVSADGAEYQQLTEGNVADTNPAVDKEGNVYFIRRSPLGTEVRRWSPNGIDQQIALPPGVSDIRSLKVAR</sequence>
<proteinExistence type="inferred from homology"/>
<organism evidence="3 4">
    <name type="scientific">Alkalilimnicola ehrlichii</name>
    <dbReference type="NCBI Taxonomy" id="351052"/>
    <lineage>
        <taxon>Bacteria</taxon>
        <taxon>Pseudomonadati</taxon>
        <taxon>Pseudomonadota</taxon>
        <taxon>Gammaproteobacteria</taxon>
        <taxon>Chromatiales</taxon>
        <taxon>Ectothiorhodospiraceae</taxon>
        <taxon>Alkalilimnicola</taxon>
    </lineage>
</organism>
<dbReference type="EMBL" id="NFZW01000007">
    <property type="protein sequence ID" value="RFA37454.1"/>
    <property type="molecule type" value="Genomic_DNA"/>
</dbReference>
<dbReference type="Proteomes" id="UP000256763">
    <property type="component" value="Unassembled WGS sequence"/>
</dbReference>
<dbReference type="PANTHER" id="PTHR36842">
    <property type="entry name" value="PROTEIN TOLB HOMOLOG"/>
    <property type="match status" value="1"/>
</dbReference>
<keyword evidence="4" id="KW-1185">Reference proteome</keyword>
<dbReference type="OrthoDB" id="9758793at2"/>
<accession>A0A3E0WWS6</accession>
<comment type="caution">
    <text evidence="3">The sequence shown here is derived from an EMBL/GenBank/DDBJ whole genome shotgun (WGS) entry which is preliminary data.</text>
</comment>
<protein>
    <recommendedName>
        <fullName evidence="5">DUF5050 domain-containing protein</fullName>
    </recommendedName>
</protein>
<reference evidence="4" key="1">
    <citation type="submission" date="2017-05" db="EMBL/GenBank/DDBJ databases">
        <authorList>
            <person name="Sharma S."/>
            <person name="Sidhu C."/>
            <person name="Pinnaka A.K."/>
        </authorList>
    </citation>
    <scope>NUCLEOTIDE SEQUENCE [LARGE SCALE GENOMIC DNA]</scope>
    <source>
        <strain evidence="4">AK93</strain>
    </source>
</reference>
<dbReference type="InterPro" id="IPR011659">
    <property type="entry name" value="WD40"/>
</dbReference>
<evidence type="ECO:0000256" key="1">
    <source>
        <dbReference type="ARBA" id="ARBA00009820"/>
    </source>
</evidence>
<evidence type="ECO:0000313" key="4">
    <source>
        <dbReference type="Proteomes" id="UP000256763"/>
    </source>
</evidence>
<comment type="similarity">
    <text evidence="1">Belongs to the TolB family.</text>
</comment>
<dbReference type="SUPFAM" id="SSF82171">
    <property type="entry name" value="DPP6 N-terminal domain-like"/>
    <property type="match status" value="1"/>
</dbReference>
<evidence type="ECO:0008006" key="5">
    <source>
        <dbReference type="Google" id="ProtNLM"/>
    </source>
</evidence>
<keyword evidence="2" id="KW-0732">Signal</keyword>
<feature type="signal peptide" evidence="2">
    <location>
        <begin position="1"/>
        <end position="21"/>
    </location>
</feature>
<gene>
    <name evidence="3" type="ORF">CAL65_09210</name>
</gene>
<evidence type="ECO:0000256" key="2">
    <source>
        <dbReference type="SAM" id="SignalP"/>
    </source>
</evidence>
<evidence type="ECO:0000313" key="3">
    <source>
        <dbReference type="EMBL" id="RFA37454.1"/>
    </source>
</evidence>
<dbReference type="Pfam" id="PF07676">
    <property type="entry name" value="PD40"/>
    <property type="match status" value="1"/>
</dbReference>
<dbReference type="PANTHER" id="PTHR36842:SF1">
    <property type="entry name" value="PROTEIN TOLB"/>
    <property type="match status" value="1"/>
</dbReference>